<keyword evidence="3" id="KW-1185">Reference proteome</keyword>
<dbReference type="Proteomes" id="UP001162131">
    <property type="component" value="Unassembled WGS sequence"/>
</dbReference>
<feature type="region of interest" description="Disordered" evidence="1">
    <location>
        <begin position="27"/>
        <end position="96"/>
    </location>
</feature>
<dbReference type="AlphaFoldDB" id="A0AAU9IKZ4"/>
<feature type="compositionally biased region" description="Polar residues" evidence="1">
    <location>
        <begin position="35"/>
        <end position="52"/>
    </location>
</feature>
<dbReference type="EMBL" id="CAJZBQ010000012">
    <property type="protein sequence ID" value="CAG9314733.1"/>
    <property type="molecule type" value="Genomic_DNA"/>
</dbReference>
<reference evidence="2" key="1">
    <citation type="submission" date="2021-09" db="EMBL/GenBank/DDBJ databases">
        <authorList>
            <consortium name="AG Swart"/>
            <person name="Singh M."/>
            <person name="Singh A."/>
            <person name="Seah K."/>
            <person name="Emmerich C."/>
        </authorList>
    </citation>
    <scope>NUCLEOTIDE SEQUENCE</scope>
    <source>
        <strain evidence="2">ATCC30299</strain>
    </source>
</reference>
<name>A0AAU9IKZ4_9CILI</name>
<evidence type="ECO:0000313" key="3">
    <source>
        <dbReference type="Proteomes" id="UP001162131"/>
    </source>
</evidence>
<proteinExistence type="predicted"/>
<feature type="compositionally biased region" description="Polar residues" evidence="1">
    <location>
        <begin position="73"/>
        <end position="89"/>
    </location>
</feature>
<accession>A0AAU9IKZ4</accession>
<sequence length="113" mass="12758">MLSDEDYAKKLQAEEYKEIIIQDKTKSKEVKNPLSLETNENNASPQLNQQNFVPADYGTAQRNPQNLAPAASDPTQLNQNLAPASNRANSYDPDASEQNSILLHLKQLFFNYF</sequence>
<protein>
    <submittedName>
        <fullName evidence="2">Uncharacterized protein</fullName>
    </submittedName>
</protein>
<evidence type="ECO:0000256" key="1">
    <source>
        <dbReference type="SAM" id="MobiDB-lite"/>
    </source>
</evidence>
<gene>
    <name evidence="2" type="ORF">BSTOLATCC_MIC11728</name>
</gene>
<evidence type="ECO:0000313" key="2">
    <source>
        <dbReference type="EMBL" id="CAG9314733.1"/>
    </source>
</evidence>
<comment type="caution">
    <text evidence="2">The sequence shown here is derived from an EMBL/GenBank/DDBJ whole genome shotgun (WGS) entry which is preliminary data.</text>
</comment>
<organism evidence="2 3">
    <name type="scientific">Blepharisma stoltei</name>
    <dbReference type="NCBI Taxonomy" id="1481888"/>
    <lineage>
        <taxon>Eukaryota</taxon>
        <taxon>Sar</taxon>
        <taxon>Alveolata</taxon>
        <taxon>Ciliophora</taxon>
        <taxon>Postciliodesmatophora</taxon>
        <taxon>Heterotrichea</taxon>
        <taxon>Heterotrichida</taxon>
        <taxon>Blepharismidae</taxon>
        <taxon>Blepharisma</taxon>
    </lineage>
</organism>